<evidence type="ECO:0000313" key="3">
    <source>
        <dbReference type="Proteomes" id="UP000230431"/>
    </source>
</evidence>
<name>A0A2H0RGY1_9BACT</name>
<dbReference type="Pfam" id="PF18895">
    <property type="entry name" value="T4SS_pilin"/>
    <property type="match status" value="1"/>
</dbReference>
<protein>
    <submittedName>
        <fullName evidence="2">Uncharacterized protein</fullName>
    </submittedName>
</protein>
<comment type="caution">
    <text evidence="2">The sequence shown here is derived from an EMBL/GenBank/DDBJ whole genome shotgun (WGS) entry which is preliminary data.</text>
</comment>
<dbReference type="AlphaFoldDB" id="A0A2H0RGY1"/>
<keyword evidence="1" id="KW-0472">Membrane</keyword>
<accession>A0A2H0RGY1</accession>
<reference evidence="2 3" key="1">
    <citation type="submission" date="2017-09" db="EMBL/GenBank/DDBJ databases">
        <title>Depth-based differentiation of microbial function through sediment-hosted aquifers and enrichment of novel symbionts in the deep terrestrial subsurface.</title>
        <authorList>
            <person name="Probst A.J."/>
            <person name="Ladd B."/>
            <person name="Jarett J.K."/>
            <person name="Geller-Mcgrath D.E."/>
            <person name="Sieber C.M."/>
            <person name="Emerson J.B."/>
            <person name="Anantharaman K."/>
            <person name="Thomas B.C."/>
            <person name="Malmstrom R."/>
            <person name="Stieglmeier M."/>
            <person name="Klingl A."/>
            <person name="Woyke T."/>
            <person name="Ryan C.M."/>
            <person name="Banfield J.F."/>
        </authorList>
    </citation>
    <scope>NUCLEOTIDE SEQUENCE [LARGE SCALE GENOMIC DNA]</scope>
    <source>
        <strain evidence="2">CG10_big_fil_rev_8_21_14_0_10_49_38</strain>
    </source>
</reference>
<dbReference type="Proteomes" id="UP000230431">
    <property type="component" value="Unassembled WGS sequence"/>
</dbReference>
<evidence type="ECO:0000256" key="1">
    <source>
        <dbReference type="SAM" id="Phobius"/>
    </source>
</evidence>
<keyword evidence="1" id="KW-0812">Transmembrane</keyword>
<feature type="transmembrane region" description="Helical" evidence="1">
    <location>
        <begin position="57"/>
        <end position="84"/>
    </location>
</feature>
<keyword evidence="1" id="KW-1133">Transmembrane helix</keyword>
<organism evidence="2 3">
    <name type="scientific">Candidatus Vogelbacteria bacterium CG10_big_fil_rev_8_21_14_0_10_49_38</name>
    <dbReference type="NCBI Taxonomy" id="1975043"/>
    <lineage>
        <taxon>Bacteria</taxon>
        <taxon>Candidatus Vogeliibacteriota</taxon>
    </lineage>
</organism>
<sequence>MIKNKMKRFLTLAGLHIFTLGLLVWPIGGKLLAETGPVDSGGVLQNPLKADTFLELLDLLLGAVVQVGLVVVTFFIIYAGFLFVKAQGSPDGLKNAKGAIKWTIIGSAIVLGAYAIKEIIYNTVSGLTTGL</sequence>
<dbReference type="InterPro" id="IPR043993">
    <property type="entry name" value="T4SS_pilin"/>
</dbReference>
<proteinExistence type="predicted"/>
<dbReference type="EMBL" id="PCYK01000029">
    <property type="protein sequence ID" value="PIR45768.1"/>
    <property type="molecule type" value="Genomic_DNA"/>
</dbReference>
<evidence type="ECO:0000313" key="2">
    <source>
        <dbReference type="EMBL" id="PIR45768.1"/>
    </source>
</evidence>
<gene>
    <name evidence="2" type="ORF">COV08_03285</name>
</gene>